<accession>A0AAW1K7E1</accession>
<name>A0AAW1K7E1_SAPOF</name>
<comment type="caution">
    <text evidence="2">The sequence shown here is derived from an EMBL/GenBank/DDBJ whole genome shotgun (WGS) entry which is preliminary data.</text>
</comment>
<evidence type="ECO:0000256" key="1">
    <source>
        <dbReference type="SAM" id="MobiDB-lite"/>
    </source>
</evidence>
<gene>
    <name evidence="2" type="ORF">RND81_06G051700</name>
</gene>
<dbReference type="Proteomes" id="UP001443914">
    <property type="component" value="Unassembled WGS sequence"/>
</dbReference>
<reference evidence="2" key="1">
    <citation type="submission" date="2024-03" db="EMBL/GenBank/DDBJ databases">
        <title>WGS assembly of Saponaria officinalis var. Norfolk2.</title>
        <authorList>
            <person name="Jenkins J."/>
            <person name="Shu S."/>
            <person name="Grimwood J."/>
            <person name="Barry K."/>
            <person name="Goodstein D."/>
            <person name="Schmutz J."/>
            <person name="Leebens-Mack J."/>
            <person name="Osbourn A."/>
        </authorList>
    </citation>
    <scope>NUCLEOTIDE SEQUENCE [LARGE SCALE GENOMIC DNA]</scope>
    <source>
        <strain evidence="2">JIC</strain>
    </source>
</reference>
<evidence type="ECO:0000313" key="3">
    <source>
        <dbReference type="Proteomes" id="UP001443914"/>
    </source>
</evidence>
<protein>
    <submittedName>
        <fullName evidence="2">Uncharacterized protein</fullName>
    </submittedName>
</protein>
<dbReference type="EMBL" id="JBDFQZ010000006">
    <property type="protein sequence ID" value="KAK9713792.1"/>
    <property type="molecule type" value="Genomic_DNA"/>
</dbReference>
<dbReference type="AlphaFoldDB" id="A0AAW1K7E1"/>
<evidence type="ECO:0000313" key="2">
    <source>
        <dbReference type="EMBL" id="KAK9713792.1"/>
    </source>
</evidence>
<feature type="compositionally biased region" description="Basic residues" evidence="1">
    <location>
        <begin position="1"/>
        <end position="10"/>
    </location>
</feature>
<feature type="compositionally biased region" description="Polar residues" evidence="1">
    <location>
        <begin position="16"/>
        <end position="28"/>
    </location>
</feature>
<proteinExistence type="predicted"/>
<keyword evidence="3" id="KW-1185">Reference proteome</keyword>
<feature type="region of interest" description="Disordered" evidence="1">
    <location>
        <begin position="1"/>
        <end position="28"/>
    </location>
</feature>
<sequence length="149" mass="17783">MARLHQRRRPLLALRHTQTTTNRPQNAGTIESRELQDHVHLFFQCPFSRMCMELVQRWLGRPMHEDLIWYNLERLRGGSMLARLVLFTAYSALTHHVWEARNICRLQNYVRSPVSIVSELKFEIKVRIASLNCTWKESDRDWLGHFDLL</sequence>
<organism evidence="2 3">
    <name type="scientific">Saponaria officinalis</name>
    <name type="common">Common soapwort</name>
    <name type="synonym">Lychnis saponaria</name>
    <dbReference type="NCBI Taxonomy" id="3572"/>
    <lineage>
        <taxon>Eukaryota</taxon>
        <taxon>Viridiplantae</taxon>
        <taxon>Streptophyta</taxon>
        <taxon>Embryophyta</taxon>
        <taxon>Tracheophyta</taxon>
        <taxon>Spermatophyta</taxon>
        <taxon>Magnoliopsida</taxon>
        <taxon>eudicotyledons</taxon>
        <taxon>Gunneridae</taxon>
        <taxon>Pentapetalae</taxon>
        <taxon>Caryophyllales</taxon>
        <taxon>Caryophyllaceae</taxon>
        <taxon>Caryophylleae</taxon>
        <taxon>Saponaria</taxon>
    </lineage>
</organism>